<evidence type="ECO:0000313" key="4">
    <source>
        <dbReference type="EMBL" id="CAF4845143.1"/>
    </source>
</evidence>
<organism evidence="2 6">
    <name type="scientific">Rotaria magnacalcarata</name>
    <dbReference type="NCBI Taxonomy" id="392030"/>
    <lineage>
        <taxon>Eukaryota</taxon>
        <taxon>Metazoa</taxon>
        <taxon>Spiralia</taxon>
        <taxon>Gnathifera</taxon>
        <taxon>Rotifera</taxon>
        <taxon>Eurotatoria</taxon>
        <taxon>Bdelloidea</taxon>
        <taxon>Philodinida</taxon>
        <taxon>Philodinidae</taxon>
        <taxon>Rotaria</taxon>
    </lineage>
</organism>
<keyword evidence="6" id="KW-1185">Reference proteome</keyword>
<dbReference type="AlphaFoldDB" id="A0A821HVH3"/>
<feature type="region of interest" description="Disordered" evidence="1">
    <location>
        <begin position="1"/>
        <end position="24"/>
    </location>
</feature>
<feature type="non-terminal residue" evidence="2">
    <location>
        <position position="1"/>
    </location>
</feature>
<evidence type="ECO:0000313" key="5">
    <source>
        <dbReference type="EMBL" id="CAF4958595.1"/>
    </source>
</evidence>
<evidence type="ECO:0000256" key="1">
    <source>
        <dbReference type="SAM" id="MobiDB-lite"/>
    </source>
</evidence>
<dbReference type="EMBL" id="CAJOBG010100562">
    <property type="protein sequence ID" value="CAF4701318.1"/>
    <property type="molecule type" value="Genomic_DNA"/>
</dbReference>
<proteinExistence type="predicted"/>
<comment type="caution">
    <text evidence="2">The sequence shown here is derived from an EMBL/GenBank/DDBJ whole genome shotgun (WGS) entry which is preliminary data.</text>
</comment>
<accession>A0A821HVH3</accession>
<evidence type="ECO:0000313" key="2">
    <source>
        <dbReference type="EMBL" id="CAF4691705.1"/>
    </source>
</evidence>
<dbReference type="Proteomes" id="UP000676336">
    <property type="component" value="Unassembled WGS sequence"/>
</dbReference>
<evidence type="ECO:0000313" key="6">
    <source>
        <dbReference type="Proteomes" id="UP000663866"/>
    </source>
</evidence>
<name>A0A821HVH3_9BILA</name>
<sequence length="80" mass="8877">LNVSSSDEYNHTATDEPQNPPLAKYTELSQNGEVIYQSDTVPVDVVATYLLPRDTVAQRNAAMTGEKTSDKYRTFNIPAK</sequence>
<dbReference type="Proteomes" id="UP000663866">
    <property type="component" value="Unassembled WGS sequence"/>
</dbReference>
<dbReference type="EMBL" id="CAJOBI010190159">
    <property type="protein sequence ID" value="CAF4958595.1"/>
    <property type="molecule type" value="Genomic_DNA"/>
</dbReference>
<feature type="non-terminal residue" evidence="2">
    <location>
        <position position="80"/>
    </location>
</feature>
<reference evidence="2" key="1">
    <citation type="submission" date="2021-02" db="EMBL/GenBank/DDBJ databases">
        <authorList>
            <person name="Nowell W R."/>
        </authorList>
    </citation>
    <scope>NUCLEOTIDE SEQUENCE</scope>
</reference>
<dbReference type="EMBL" id="CAJOBI010159459">
    <property type="protein sequence ID" value="CAF4845143.1"/>
    <property type="molecule type" value="Genomic_DNA"/>
</dbReference>
<protein>
    <submittedName>
        <fullName evidence="2">Uncharacterized protein</fullName>
    </submittedName>
</protein>
<evidence type="ECO:0000313" key="3">
    <source>
        <dbReference type="EMBL" id="CAF4701318.1"/>
    </source>
</evidence>
<dbReference type="EMBL" id="CAJOBG010098149">
    <property type="protein sequence ID" value="CAF4691705.1"/>
    <property type="molecule type" value="Genomic_DNA"/>
</dbReference>
<gene>
    <name evidence="2" type="ORF">OVN521_LOCUS48084</name>
    <name evidence="3" type="ORF">OVN521_LOCUS48411</name>
    <name evidence="4" type="ORF">SMN809_LOCUS49127</name>
    <name evidence="5" type="ORF">SMN809_LOCUS54491</name>
</gene>